<dbReference type="Proteomes" id="UP000192288">
    <property type="component" value="Unassembled WGS sequence"/>
</dbReference>
<comment type="caution">
    <text evidence="1">The sequence shown here is derived from an EMBL/GenBank/DDBJ whole genome shotgun (WGS) entry which is preliminary data.</text>
</comment>
<name>A0A1X0VCI6_LEUPS</name>
<dbReference type="AlphaFoldDB" id="A0A1X0VCI6"/>
<reference evidence="1 2" key="1">
    <citation type="journal article" date="2017" name="Front. Microbiol.">
        <title>Genomic Characterization of Dairy Associated Leuconostoc Species and Diversity of Leuconostocs in Undefined Mixed Mesophilic Starter Cultures.</title>
        <authorList>
            <person name="Frantzen C.A."/>
            <person name="Kot W."/>
            <person name="Pedersen T.B."/>
            <person name="Ardo Y.M."/>
            <person name="Broadbent J.R."/>
            <person name="Neve H."/>
            <person name="Hansen L.H."/>
            <person name="Dal Bello F."/>
            <person name="Ostlie H.M."/>
            <person name="Kleppen H.P."/>
            <person name="Vogensen F.K."/>
            <person name="Holo H."/>
        </authorList>
    </citation>
    <scope>NUCLEOTIDE SEQUENCE [LARGE SCALE GENOMIC DNA]</scope>
    <source>
        <strain evidence="1 2">LMGCF08</strain>
    </source>
</reference>
<proteinExistence type="predicted"/>
<sequence length="114" mass="13407">MRDVLTVETNTLDILTDYFTGRYTAYLDYIQSSDEPVTDKKRFVLEVMNTLDPVVSQIESELLSIYVDKYRTHKPFTYYVHNASQRLAINLLNKKLNMRVKDIPRPQISFAIKQ</sequence>
<accession>A0A1X0VCI6</accession>
<protein>
    <submittedName>
        <fullName evidence="1">Uncharacterized protein</fullName>
    </submittedName>
</protein>
<organism evidence="1 2">
    <name type="scientific">Leuconostoc pseudomesenteroides</name>
    <dbReference type="NCBI Taxonomy" id="33968"/>
    <lineage>
        <taxon>Bacteria</taxon>
        <taxon>Bacillati</taxon>
        <taxon>Bacillota</taxon>
        <taxon>Bacilli</taxon>
        <taxon>Lactobacillales</taxon>
        <taxon>Lactobacillaceae</taxon>
        <taxon>Leuconostoc</taxon>
    </lineage>
</organism>
<dbReference type="EMBL" id="MPLS01000029">
    <property type="protein sequence ID" value="ORI97344.1"/>
    <property type="molecule type" value="Genomic_DNA"/>
</dbReference>
<evidence type="ECO:0000313" key="1">
    <source>
        <dbReference type="EMBL" id="ORI97344.1"/>
    </source>
</evidence>
<gene>
    <name evidence="1" type="ORF">BMR96_07770</name>
</gene>
<dbReference type="STRING" id="33968.BMS77_07845"/>
<evidence type="ECO:0000313" key="2">
    <source>
        <dbReference type="Proteomes" id="UP000192288"/>
    </source>
</evidence>
<dbReference type="RefSeq" id="WP_036067164.1">
    <property type="nucleotide sequence ID" value="NZ_MPLS01000029.1"/>
</dbReference>